<evidence type="ECO:0000259" key="3">
    <source>
        <dbReference type="Pfam" id="PF00149"/>
    </source>
</evidence>
<dbReference type="Pfam" id="PF00149">
    <property type="entry name" value="Metallophos"/>
    <property type="match status" value="1"/>
</dbReference>
<dbReference type="PATRIC" id="fig|512763.3.peg.671"/>
<dbReference type="STRING" id="512763.DC20_03010"/>
<accession>A0A0P0CUT2</accession>
<dbReference type="KEGG" id="rti:DC20_03010"/>
<evidence type="ECO:0000313" key="4">
    <source>
        <dbReference type="EMBL" id="ALI98134.1"/>
    </source>
</evidence>
<feature type="chain" id="PRO_5005962667" evidence="2">
    <location>
        <begin position="29"/>
        <end position="311"/>
    </location>
</feature>
<dbReference type="InterPro" id="IPR004843">
    <property type="entry name" value="Calcineurin-like_PHP"/>
</dbReference>
<dbReference type="CDD" id="cd00845">
    <property type="entry name" value="MPP_UshA_N_like"/>
    <property type="match status" value="1"/>
</dbReference>
<dbReference type="GO" id="GO:0046872">
    <property type="term" value="F:metal ion binding"/>
    <property type="evidence" value="ECO:0007669"/>
    <property type="project" value="InterPro"/>
</dbReference>
<proteinExistence type="inferred from homology"/>
<dbReference type="OrthoDB" id="9775118at2"/>
<dbReference type="PROSITE" id="PS51318">
    <property type="entry name" value="TAT"/>
    <property type="match status" value="1"/>
</dbReference>
<dbReference type="AlphaFoldDB" id="A0A0P0CUT2"/>
<dbReference type="InterPro" id="IPR006179">
    <property type="entry name" value="5_nucleotidase/apyrase"/>
</dbReference>
<protein>
    <submittedName>
        <fullName evidence="4">5'-nucleotidase</fullName>
    </submittedName>
</protein>
<feature type="domain" description="Calcineurin-like phosphoesterase" evidence="3">
    <location>
        <begin position="35"/>
        <end position="252"/>
    </location>
</feature>
<feature type="signal peptide" evidence="2">
    <location>
        <begin position="1"/>
        <end position="28"/>
    </location>
</feature>
<dbReference type="SUPFAM" id="SSF56300">
    <property type="entry name" value="Metallo-dependent phosphatases"/>
    <property type="match status" value="1"/>
</dbReference>
<gene>
    <name evidence="4" type="ORF">DC20_03010</name>
</gene>
<keyword evidence="2" id="KW-0732">Signal</keyword>
<dbReference type="Gene3D" id="3.60.21.10">
    <property type="match status" value="1"/>
</dbReference>
<dbReference type="GO" id="GO:0000166">
    <property type="term" value="F:nucleotide binding"/>
    <property type="evidence" value="ECO:0007669"/>
    <property type="project" value="UniProtKB-KW"/>
</dbReference>
<keyword evidence="2" id="KW-0547">Nucleotide-binding</keyword>
<reference evidence="4 5" key="1">
    <citation type="submission" date="2015-08" db="EMBL/GenBank/DDBJ databases">
        <title>Complete genome sequence of Rufibacter tibetensis strain 1351t, a radiation-resistant bacterium from tibet plateau.</title>
        <authorList>
            <person name="Dai J."/>
        </authorList>
    </citation>
    <scope>NUCLEOTIDE SEQUENCE [LARGE SCALE GENOMIC DNA]</scope>
    <source>
        <strain evidence="4 5">1351</strain>
    </source>
</reference>
<evidence type="ECO:0000256" key="1">
    <source>
        <dbReference type="ARBA" id="ARBA00006654"/>
    </source>
</evidence>
<keyword evidence="2" id="KW-0378">Hydrolase</keyword>
<dbReference type="PANTHER" id="PTHR11575:SF24">
    <property type="entry name" value="5'-NUCLEOTIDASE"/>
    <property type="match status" value="1"/>
</dbReference>
<dbReference type="Proteomes" id="UP000061382">
    <property type="component" value="Chromosome"/>
</dbReference>
<dbReference type="RefSeq" id="WP_062542475.1">
    <property type="nucleotide sequence ID" value="NZ_CP012643.1"/>
</dbReference>
<dbReference type="GO" id="GO:0030288">
    <property type="term" value="C:outer membrane-bounded periplasmic space"/>
    <property type="evidence" value="ECO:0007669"/>
    <property type="project" value="TreeGrafter"/>
</dbReference>
<organism evidence="4 5">
    <name type="scientific">Rufibacter tibetensis</name>
    <dbReference type="NCBI Taxonomy" id="512763"/>
    <lineage>
        <taxon>Bacteria</taxon>
        <taxon>Pseudomonadati</taxon>
        <taxon>Bacteroidota</taxon>
        <taxon>Cytophagia</taxon>
        <taxon>Cytophagales</taxon>
        <taxon>Hymenobacteraceae</taxon>
        <taxon>Rufibacter</taxon>
    </lineage>
</organism>
<dbReference type="PROSITE" id="PS00785">
    <property type="entry name" value="5_NUCLEOTIDASE_1"/>
    <property type="match status" value="1"/>
</dbReference>
<dbReference type="GO" id="GO:0009166">
    <property type="term" value="P:nucleotide catabolic process"/>
    <property type="evidence" value="ECO:0007669"/>
    <property type="project" value="InterPro"/>
</dbReference>
<evidence type="ECO:0000313" key="5">
    <source>
        <dbReference type="Proteomes" id="UP000061382"/>
    </source>
</evidence>
<dbReference type="InterPro" id="IPR006146">
    <property type="entry name" value="5'-Nucleotdase_CS"/>
</dbReference>
<dbReference type="InterPro" id="IPR006311">
    <property type="entry name" value="TAT_signal"/>
</dbReference>
<evidence type="ECO:0000256" key="2">
    <source>
        <dbReference type="RuleBase" id="RU362119"/>
    </source>
</evidence>
<name>A0A0P0CUT2_9BACT</name>
<dbReference type="PRINTS" id="PR01607">
    <property type="entry name" value="APYRASEFAMLY"/>
</dbReference>
<comment type="similarity">
    <text evidence="1 2">Belongs to the 5'-nucleotidase family.</text>
</comment>
<dbReference type="EMBL" id="CP012643">
    <property type="protein sequence ID" value="ALI98134.1"/>
    <property type="molecule type" value="Genomic_DNA"/>
</dbReference>
<dbReference type="InterPro" id="IPR029052">
    <property type="entry name" value="Metallo-depent_PP-like"/>
</dbReference>
<dbReference type="GO" id="GO:0016788">
    <property type="term" value="F:hydrolase activity, acting on ester bonds"/>
    <property type="evidence" value="ECO:0007669"/>
    <property type="project" value="InterPro"/>
</dbReference>
<keyword evidence="5" id="KW-1185">Reference proteome</keyword>
<dbReference type="PANTHER" id="PTHR11575">
    <property type="entry name" value="5'-NUCLEOTIDASE-RELATED"/>
    <property type="match status" value="1"/>
</dbReference>
<sequence>MKRREFIKSTLAGTAGLAVLGLPSLGQAAAAPIRLTILHTNDMHSRIDPFPNDGRKNGGMGGMARRATLVKQIRAQEPNVLLLDAGDIWQGTPYFNFFGGELEFKLMTEMGYDAATLGNHDFDNGLDGLQKQLPHAGFPFLVANYDFSDTILKDQFKPYKVFVKDGVRVGVFGLGIQLAGLVADKNFGGTKYLDPVATAQRMVQTLRKKENVDLVICLSHLGYKYESDRIDDRKLAQQVNGIDLIIGGHTHTFLDEPEKFTHANGHVTLVNQVGWSGINLGRVDFIFNRKTKAKTASTASVLPLNQSVRIS</sequence>